<dbReference type="EMBL" id="JABDTM020020946">
    <property type="protein sequence ID" value="KAH0816780.1"/>
    <property type="molecule type" value="Genomic_DNA"/>
</dbReference>
<gene>
    <name evidence="15" type="ORF">GEV33_006012</name>
</gene>
<evidence type="ECO:0000256" key="5">
    <source>
        <dbReference type="ARBA" id="ARBA00022857"/>
    </source>
</evidence>
<evidence type="ECO:0000256" key="10">
    <source>
        <dbReference type="RuleBase" id="RU363097"/>
    </source>
</evidence>
<evidence type="ECO:0000256" key="4">
    <source>
        <dbReference type="ARBA" id="ARBA00022692"/>
    </source>
</evidence>
<evidence type="ECO:0000313" key="16">
    <source>
        <dbReference type="Proteomes" id="UP000719412"/>
    </source>
</evidence>
<evidence type="ECO:0000256" key="6">
    <source>
        <dbReference type="ARBA" id="ARBA00022989"/>
    </source>
</evidence>
<dbReference type="Proteomes" id="UP000719412">
    <property type="component" value="Unassembled WGS sequence"/>
</dbReference>
<comment type="caution">
    <text evidence="15">The sequence shown here is derived from an EMBL/GenBank/DDBJ whole genome shotgun (WGS) entry which is preliminary data.</text>
</comment>
<evidence type="ECO:0000256" key="8">
    <source>
        <dbReference type="ARBA" id="ARBA00023136"/>
    </source>
</evidence>
<keyword evidence="3 10" id="KW-0444">Lipid biosynthesis</keyword>
<keyword evidence="16" id="KW-1185">Reference proteome</keyword>
<dbReference type="GO" id="GO:0016020">
    <property type="term" value="C:membrane"/>
    <property type="evidence" value="ECO:0007669"/>
    <property type="project" value="UniProtKB-SubCell"/>
</dbReference>
<comment type="similarity">
    <text evidence="2 10">Belongs to the fatty acyl-CoA reductase family.</text>
</comment>
<dbReference type="Gene3D" id="3.40.50.720">
    <property type="entry name" value="NAD(P)-binding Rossmann-like Domain"/>
    <property type="match status" value="1"/>
</dbReference>
<evidence type="ECO:0000259" key="13">
    <source>
        <dbReference type="Pfam" id="PF18358"/>
    </source>
</evidence>
<dbReference type="Pfam" id="PF07993">
    <property type="entry name" value="NAD_binding_4"/>
    <property type="match status" value="1"/>
</dbReference>
<keyword evidence="8" id="KW-0472">Membrane</keyword>
<dbReference type="GO" id="GO:0102965">
    <property type="term" value="F:alcohol-forming long-chain fatty acyl-CoA reductase activity"/>
    <property type="evidence" value="ECO:0007669"/>
    <property type="project" value="UniProtKB-EC"/>
</dbReference>
<dbReference type="InterPro" id="IPR013120">
    <property type="entry name" value="FAR_NAD-bd"/>
</dbReference>
<comment type="function">
    <text evidence="10">Catalyzes the reduction of fatty acyl-CoA to fatty alcohols.</text>
</comment>
<dbReference type="InterPro" id="IPR041292">
    <property type="entry name" value="Tudor_4"/>
</dbReference>
<sequence>MAELPSIPEFYRNKNVFITGGSGFIGKVLIEKLLRSCPDIQGVILLMRDKKRRSFDERLHSITDSPLFAPLKSQQPEALSKIKVVNGDVTKIGLGLSPEDRQFLVDSVHVVFHGAASVRFDDALTDAVLLNTRGTRELVELVLEMRNLEVLVHISTTYCHTDQEVVEEKLYPPHADWAKTIRIAEEMDRHDLNLLTHKYIQPLPNTYTFTKSLAEHVVHDLCEGKVPAVVFRPSVVVVSSMSEPIPGWIDNFNGPVGLMVAMGKGIVRTMYSDPDISADYVPVDIIVKCMITASWIQATKRSQRLTPSFYNGSNNDIKPATGGQLQEMGKILCDKVPFNDILWYPHSEITKCYYNYFIKMIFFHFIPALVVDGLLRLIGTKPMLLRIQRRIYGANMALQYFCLNRWTFINEKTMGMRKLLLPSDVDAFSFTEDVEPFQFFLSATLGGRRYLLKEGDDTLDRAKRHSSRMWVASKLCNFLWDLALFWFIFVKIDIISVMTNMYGRWLEKCYFRLLDDSDMEVDYSACNKNQEIVERELTYIQEMRCWQWGPQRSIKYKRHIQSEYFNIVKKLIASGDLQTDNVEDLFRLPEVEVKSETAEGKSDGGEEVKVDSGIESMSSHSDKVCVDCGKFWEPPKAEVGSTYLTLNHKTKKWIKAELVEATPEGSFHLVATRHSQTFIVGAEYLVHPEPPPCLLRVGSRALAILNRTAETGEITRGRGAYQLGVVAEHPTAANRFRYLIIFDNGCWWYTSPKFVRPVYYSAERVWRCVPQITRSMVKHYLKGSYSPLGEYQRGDAVLVRKGEAGLENCSVIAVDTSLVLVWYQELAKSEWIHRGSPRLKLKLV</sequence>
<evidence type="ECO:0000256" key="9">
    <source>
        <dbReference type="ARBA" id="ARBA00052530"/>
    </source>
</evidence>
<keyword evidence="6" id="KW-1133">Transmembrane helix</keyword>
<evidence type="ECO:0000256" key="1">
    <source>
        <dbReference type="ARBA" id="ARBA00004141"/>
    </source>
</evidence>
<keyword evidence="7 10" id="KW-0443">Lipid metabolism</keyword>
<accession>A0A8J6HLF2</accession>
<dbReference type="InterPro" id="IPR036291">
    <property type="entry name" value="NAD(P)-bd_dom_sf"/>
</dbReference>
<protein>
    <recommendedName>
        <fullName evidence="10">Fatty acyl-CoA reductase</fullName>
        <ecNumber evidence="10">1.2.1.84</ecNumber>
    </recommendedName>
</protein>
<dbReference type="AlphaFoldDB" id="A0A8J6HLF2"/>
<dbReference type="CDD" id="cd09071">
    <property type="entry name" value="FAR_C"/>
    <property type="match status" value="1"/>
</dbReference>
<evidence type="ECO:0000259" key="14">
    <source>
        <dbReference type="Pfam" id="PF18359"/>
    </source>
</evidence>
<evidence type="ECO:0000256" key="7">
    <source>
        <dbReference type="ARBA" id="ARBA00023098"/>
    </source>
</evidence>
<feature type="domain" description="Histone methyltransferase Tudor" evidence="14">
    <location>
        <begin position="695"/>
        <end position="751"/>
    </location>
</feature>
<comment type="catalytic activity">
    <reaction evidence="9 10">
        <text>a long-chain fatty acyl-CoA + 2 NADPH + 2 H(+) = a long-chain primary fatty alcohol + 2 NADP(+) + CoA</text>
        <dbReference type="Rhea" id="RHEA:52716"/>
        <dbReference type="ChEBI" id="CHEBI:15378"/>
        <dbReference type="ChEBI" id="CHEBI:57287"/>
        <dbReference type="ChEBI" id="CHEBI:57783"/>
        <dbReference type="ChEBI" id="CHEBI:58349"/>
        <dbReference type="ChEBI" id="CHEBI:77396"/>
        <dbReference type="ChEBI" id="CHEBI:83139"/>
        <dbReference type="EC" id="1.2.1.84"/>
    </reaction>
</comment>
<dbReference type="Pfam" id="PF18359">
    <property type="entry name" value="Tudor_5"/>
    <property type="match status" value="1"/>
</dbReference>
<proteinExistence type="inferred from homology"/>
<dbReference type="EC" id="1.2.1.84" evidence="10"/>
<evidence type="ECO:0000259" key="11">
    <source>
        <dbReference type="Pfam" id="PF03015"/>
    </source>
</evidence>
<dbReference type="GO" id="GO:0035336">
    <property type="term" value="P:long-chain fatty-acyl-CoA metabolic process"/>
    <property type="evidence" value="ECO:0007669"/>
    <property type="project" value="TreeGrafter"/>
</dbReference>
<dbReference type="PANTHER" id="PTHR11011:SF24">
    <property type="entry name" value="FATTY ACYL-COA REDUCTASE"/>
    <property type="match status" value="1"/>
</dbReference>
<dbReference type="FunFam" id="3.40.50.720:FF:000143">
    <property type="entry name" value="Fatty acyl-CoA reductase"/>
    <property type="match status" value="1"/>
</dbReference>
<dbReference type="Pfam" id="PF18358">
    <property type="entry name" value="Tudor_4"/>
    <property type="match status" value="1"/>
</dbReference>
<dbReference type="InterPro" id="IPR026055">
    <property type="entry name" value="FAR"/>
</dbReference>
<dbReference type="InterPro" id="IPR033640">
    <property type="entry name" value="FAR_C"/>
</dbReference>
<keyword evidence="5 10" id="KW-0521">NADP</keyword>
<dbReference type="GO" id="GO:0080019">
    <property type="term" value="F:alcohol-forming very long-chain fatty acyl-CoA reductase activity"/>
    <property type="evidence" value="ECO:0007669"/>
    <property type="project" value="InterPro"/>
</dbReference>
<evidence type="ECO:0000313" key="15">
    <source>
        <dbReference type="EMBL" id="KAH0816780.1"/>
    </source>
</evidence>
<evidence type="ECO:0000259" key="12">
    <source>
        <dbReference type="Pfam" id="PF07993"/>
    </source>
</evidence>
<dbReference type="Pfam" id="PF03015">
    <property type="entry name" value="Sterile"/>
    <property type="match status" value="1"/>
</dbReference>
<dbReference type="SUPFAM" id="SSF51735">
    <property type="entry name" value="NAD(P)-binding Rossmann-fold domains"/>
    <property type="match status" value="1"/>
</dbReference>
<comment type="subcellular location">
    <subcellularLocation>
        <location evidence="1">Membrane</location>
        <topology evidence="1">Multi-pass membrane protein</topology>
    </subcellularLocation>
</comment>
<dbReference type="CDD" id="cd05236">
    <property type="entry name" value="FAR-N_SDR_e"/>
    <property type="match status" value="1"/>
</dbReference>
<name>A0A8J6HLF2_TENMO</name>
<feature type="domain" description="Fatty acyl-CoA reductase C-terminal" evidence="11">
    <location>
        <begin position="363"/>
        <end position="454"/>
    </location>
</feature>
<dbReference type="PANTHER" id="PTHR11011">
    <property type="entry name" value="MALE STERILITY PROTEIN 2-RELATED"/>
    <property type="match status" value="1"/>
</dbReference>
<reference evidence="15" key="2">
    <citation type="submission" date="2021-08" db="EMBL/GenBank/DDBJ databases">
        <authorList>
            <person name="Eriksson T."/>
        </authorList>
    </citation>
    <scope>NUCLEOTIDE SEQUENCE</scope>
    <source>
        <strain evidence="15">Stoneville</strain>
        <tissue evidence="15">Whole head</tissue>
    </source>
</reference>
<feature type="domain" description="Thioester reductase (TE)" evidence="12">
    <location>
        <begin position="18"/>
        <end position="290"/>
    </location>
</feature>
<keyword evidence="10" id="KW-0560">Oxidoreductase</keyword>
<organism evidence="15 16">
    <name type="scientific">Tenebrio molitor</name>
    <name type="common">Yellow mealworm beetle</name>
    <dbReference type="NCBI Taxonomy" id="7067"/>
    <lineage>
        <taxon>Eukaryota</taxon>
        <taxon>Metazoa</taxon>
        <taxon>Ecdysozoa</taxon>
        <taxon>Arthropoda</taxon>
        <taxon>Hexapoda</taxon>
        <taxon>Insecta</taxon>
        <taxon>Pterygota</taxon>
        <taxon>Neoptera</taxon>
        <taxon>Endopterygota</taxon>
        <taxon>Coleoptera</taxon>
        <taxon>Polyphaga</taxon>
        <taxon>Cucujiformia</taxon>
        <taxon>Tenebrionidae</taxon>
        <taxon>Tenebrio</taxon>
    </lineage>
</organism>
<feature type="domain" description="Histone methyltransferase Tudor" evidence="13">
    <location>
        <begin position="808"/>
        <end position="840"/>
    </location>
</feature>
<dbReference type="GO" id="GO:0005777">
    <property type="term" value="C:peroxisome"/>
    <property type="evidence" value="ECO:0007669"/>
    <property type="project" value="TreeGrafter"/>
</dbReference>
<dbReference type="InterPro" id="IPR041291">
    <property type="entry name" value="TUDOR_5"/>
</dbReference>
<evidence type="ECO:0000256" key="3">
    <source>
        <dbReference type="ARBA" id="ARBA00022516"/>
    </source>
</evidence>
<reference evidence="15" key="1">
    <citation type="journal article" date="2020" name="J Insects Food Feed">
        <title>The yellow mealworm (Tenebrio molitor) genome: a resource for the emerging insects as food and feed industry.</title>
        <authorList>
            <person name="Eriksson T."/>
            <person name="Andere A."/>
            <person name="Kelstrup H."/>
            <person name="Emery V."/>
            <person name="Picard C."/>
        </authorList>
    </citation>
    <scope>NUCLEOTIDE SEQUENCE</scope>
    <source>
        <strain evidence="15">Stoneville</strain>
        <tissue evidence="15">Whole head</tissue>
    </source>
</reference>
<dbReference type="Gene3D" id="2.30.30.140">
    <property type="match status" value="1"/>
</dbReference>
<keyword evidence="4" id="KW-0812">Transmembrane</keyword>
<evidence type="ECO:0000256" key="2">
    <source>
        <dbReference type="ARBA" id="ARBA00005928"/>
    </source>
</evidence>